<dbReference type="NCBIfam" id="TIGR02590">
    <property type="entry name" value="cas_Csh2"/>
    <property type="match status" value="1"/>
</dbReference>
<protein>
    <submittedName>
        <fullName evidence="1">CRISPR-associated protein Csh2</fullName>
    </submittedName>
</protein>
<dbReference type="NCBIfam" id="TIGR01595">
    <property type="entry name" value="cas_CT1132"/>
    <property type="match status" value="1"/>
</dbReference>
<evidence type="ECO:0000313" key="1">
    <source>
        <dbReference type="EMBL" id="KEJ92587.1"/>
    </source>
</evidence>
<accession>A0A073J4F9</accession>
<comment type="caution">
    <text evidence="1">The sequence shown here is derived from an EMBL/GenBank/DDBJ whole genome shotgun (WGS) entry which is preliminary data.</text>
</comment>
<dbReference type="GeneID" id="90983298"/>
<organism evidence="1 2">
    <name type="scientific">Synergistes jonesii</name>
    <dbReference type="NCBI Taxonomy" id="2754"/>
    <lineage>
        <taxon>Bacteria</taxon>
        <taxon>Thermotogati</taxon>
        <taxon>Synergistota</taxon>
        <taxon>Synergistia</taxon>
        <taxon>Synergistales</taxon>
        <taxon>Synergistaceae</taxon>
        <taxon>Synergistes</taxon>
    </lineage>
</organism>
<dbReference type="AlphaFoldDB" id="A0A073J4F9"/>
<reference evidence="1 2" key="1">
    <citation type="submission" date="2014-04" db="EMBL/GenBank/DDBJ databases">
        <title>Draft Genome Sequence of Synergistes jonesii.</title>
        <authorList>
            <person name="Coil D.A."/>
            <person name="Eisen J.A."/>
            <person name="Holland-Moritz H.E."/>
        </authorList>
    </citation>
    <scope>NUCLEOTIDE SEQUENCE [LARGE SCALE GENOMIC DNA]</scope>
    <source>
        <strain evidence="1 2">78-1</strain>
    </source>
</reference>
<name>A0A073J4F9_9BACT</name>
<dbReference type="STRING" id="2754.EH55_02885"/>
<dbReference type="Proteomes" id="UP000027665">
    <property type="component" value="Unassembled WGS sequence"/>
</dbReference>
<dbReference type="InterPro" id="IPR006482">
    <property type="entry name" value="Cas7_Csh2/Csh2"/>
</dbReference>
<evidence type="ECO:0000313" key="2">
    <source>
        <dbReference type="Proteomes" id="UP000027665"/>
    </source>
</evidence>
<dbReference type="InterPro" id="IPR013419">
    <property type="entry name" value="CRISPR-assoc_prot_Cas7/Csh2"/>
</dbReference>
<dbReference type="EMBL" id="JMKI01000022">
    <property type="protein sequence ID" value="KEJ92587.1"/>
    <property type="molecule type" value="Genomic_DNA"/>
</dbReference>
<dbReference type="eggNOG" id="COG3649">
    <property type="taxonomic scope" value="Bacteria"/>
</dbReference>
<dbReference type="GO" id="GO:0043571">
    <property type="term" value="P:maintenance of CRISPR repeat elements"/>
    <property type="evidence" value="ECO:0007669"/>
    <property type="project" value="InterPro"/>
</dbReference>
<proteinExistence type="predicted"/>
<gene>
    <name evidence="1" type="ORF">EH55_02885</name>
</gene>
<keyword evidence="2" id="KW-1185">Reference proteome</keyword>
<dbReference type="Pfam" id="PF05107">
    <property type="entry name" value="Cas_Cas7"/>
    <property type="match status" value="1"/>
</dbReference>
<dbReference type="RefSeq" id="WP_037975482.1">
    <property type="nucleotide sequence ID" value="NZ_JMKI01000022.1"/>
</dbReference>
<sequence length="302" mass="33372">MSFKNRREYLFVYSVKDANPNGDPLNANHPRYDDESSAILVSDVRVKRTVRDQWIRDGKDVFVDGEPKTLATRVEELKKKHNAATGKEALEHCIDTRLFGVTFALGKESFSWTGPVQFKWGRSLHKAEVMMIQGTAAFATKDSSGQRSFRNEYIVPFALIAGYGIANQYASEKTGATDDDLEALFQALWSGTCNLITRSKIGHTPRLLIEIKYADGFSGAIGAMDEKISIRDLNGAEMSADAQMAIRGCDDITVDASKLCAALEKVKDEIEAVRIIKDMALNIGVLEKIKSLLGGKVSVEVR</sequence>
<dbReference type="OrthoDB" id="9776792at2"/>